<evidence type="ECO:0000259" key="4">
    <source>
        <dbReference type="Pfam" id="PF08240"/>
    </source>
</evidence>
<gene>
    <name evidence="5" type="ORF">MD483_13820</name>
</gene>
<dbReference type="Proteomes" id="UP001155586">
    <property type="component" value="Unassembled WGS sequence"/>
</dbReference>
<dbReference type="InterPro" id="IPR013154">
    <property type="entry name" value="ADH-like_N"/>
</dbReference>
<keyword evidence="1" id="KW-0560">Oxidoreductase</keyword>
<dbReference type="PANTHER" id="PTHR43189:SF1">
    <property type="entry name" value="ZINC-TYPE ALCOHOL DEHYDROGENASE-LIKE PROTEIN C1198.01"/>
    <property type="match status" value="1"/>
</dbReference>
<evidence type="ECO:0000256" key="2">
    <source>
        <dbReference type="SAM" id="Phobius"/>
    </source>
</evidence>
<evidence type="ECO:0000313" key="6">
    <source>
        <dbReference type="Proteomes" id="UP001155586"/>
    </source>
</evidence>
<accession>A0A9X3CFI7</accession>
<reference evidence="5" key="1">
    <citation type="submission" date="2022-02" db="EMBL/GenBank/DDBJ databases">
        <title>Vibrio sp. nov., a new bacterium isolated from Bohai sea, China.</title>
        <authorList>
            <person name="Yuan Y."/>
        </authorList>
    </citation>
    <scope>NUCLEOTIDE SEQUENCE</scope>
    <source>
        <strain evidence="5">DBSS07</strain>
    </source>
</reference>
<name>A0A9X3CFI7_9VIBR</name>
<dbReference type="InterPro" id="IPR013332">
    <property type="entry name" value="KPR_N"/>
</dbReference>
<organism evidence="5 6">
    <name type="scientific">Vibrio paucivorans</name>
    <dbReference type="NCBI Taxonomy" id="2829489"/>
    <lineage>
        <taxon>Bacteria</taxon>
        <taxon>Pseudomonadati</taxon>
        <taxon>Pseudomonadota</taxon>
        <taxon>Gammaproteobacteria</taxon>
        <taxon>Vibrionales</taxon>
        <taxon>Vibrionaceae</taxon>
        <taxon>Vibrio</taxon>
    </lineage>
</organism>
<evidence type="ECO:0000256" key="1">
    <source>
        <dbReference type="ARBA" id="ARBA00023002"/>
    </source>
</evidence>
<dbReference type="RefSeq" id="WP_265688219.1">
    <property type="nucleotide sequence ID" value="NZ_JAKRRX010000080.1"/>
</dbReference>
<protein>
    <submittedName>
        <fullName evidence="5">Alcohol dehydrogenase catalytic domain-containing protein</fullName>
    </submittedName>
</protein>
<dbReference type="GO" id="GO:0016491">
    <property type="term" value="F:oxidoreductase activity"/>
    <property type="evidence" value="ECO:0007669"/>
    <property type="project" value="UniProtKB-KW"/>
</dbReference>
<feature type="domain" description="Ketopantoate reductase N-terminal" evidence="3">
    <location>
        <begin position="156"/>
        <end position="259"/>
    </location>
</feature>
<dbReference type="PROSITE" id="PS00059">
    <property type="entry name" value="ADH_ZINC"/>
    <property type="match status" value="1"/>
</dbReference>
<dbReference type="InterPro" id="IPR011032">
    <property type="entry name" value="GroES-like_sf"/>
</dbReference>
<dbReference type="Pfam" id="PF08240">
    <property type="entry name" value="ADH_N"/>
    <property type="match status" value="1"/>
</dbReference>
<keyword evidence="2" id="KW-0472">Membrane</keyword>
<dbReference type="Pfam" id="PF02558">
    <property type="entry name" value="ApbA"/>
    <property type="match status" value="1"/>
</dbReference>
<sequence length="356" mass="39268">MNTTVSVNSSRHFSLMKNKVPKISDVQTLVKIHYAGICGTDKQFADGTRALEQSILGHEAIGSIVAQGRLVLSECKVGDLVVFRPHSEEHPSEILGHNITGVFSEYIVLDNEKLNELTVVCDVSEANEIFALTEPLAASIFSLELLQTKSSIKRLGIIGLGSIGCLIALTVSLLHEESEIFCFHNNENIEHVKSHIFNLYPNVHLIDMDNLTSIEKLKGSLDSLVICTSKNNSQDALKLAVELSIDNAIIDLLSGYNNAKVDVQGTIIDTEKIRGRNVCGNKLVKQHIIGSKSIYLTGHRGVSKSHMKRSLELLKSHQKIYSMVISNTLTPNEAVELMNRLSNRCSSINLKNLIKF</sequence>
<dbReference type="Gene3D" id="3.40.50.720">
    <property type="entry name" value="NAD(P)-binding Rossmann-like Domain"/>
    <property type="match status" value="1"/>
</dbReference>
<dbReference type="SUPFAM" id="SSF51735">
    <property type="entry name" value="NAD(P)-binding Rossmann-fold domains"/>
    <property type="match status" value="1"/>
</dbReference>
<evidence type="ECO:0000313" key="5">
    <source>
        <dbReference type="EMBL" id="MCW8334898.1"/>
    </source>
</evidence>
<dbReference type="GO" id="GO:0008270">
    <property type="term" value="F:zinc ion binding"/>
    <property type="evidence" value="ECO:0007669"/>
    <property type="project" value="InterPro"/>
</dbReference>
<keyword evidence="2" id="KW-0812">Transmembrane</keyword>
<keyword evidence="2" id="KW-1133">Transmembrane helix</keyword>
<keyword evidence="6" id="KW-1185">Reference proteome</keyword>
<dbReference type="SUPFAM" id="SSF50129">
    <property type="entry name" value="GroES-like"/>
    <property type="match status" value="1"/>
</dbReference>
<dbReference type="EMBL" id="JAKRRX010000080">
    <property type="protein sequence ID" value="MCW8334898.1"/>
    <property type="molecule type" value="Genomic_DNA"/>
</dbReference>
<feature type="transmembrane region" description="Helical" evidence="2">
    <location>
        <begin position="155"/>
        <end position="174"/>
    </location>
</feature>
<feature type="domain" description="Alcohol dehydrogenase-like N-terminal" evidence="4">
    <location>
        <begin position="27"/>
        <end position="114"/>
    </location>
</feature>
<evidence type="ECO:0000259" key="3">
    <source>
        <dbReference type="Pfam" id="PF02558"/>
    </source>
</evidence>
<comment type="caution">
    <text evidence="5">The sequence shown here is derived from an EMBL/GenBank/DDBJ whole genome shotgun (WGS) entry which is preliminary data.</text>
</comment>
<dbReference type="PANTHER" id="PTHR43189">
    <property type="entry name" value="ZINC-TYPE ALCOHOL DEHYDROGENASE-LIKE PROTEIN C1198.01-RELATED"/>
    <property type="match status" value="1"/>
</dbReference>
<dbReference type="Gene3D" id="3.90.180.10">
    <property type="entry name" value="Medium-chain alcohol dehydrogenases, catalytic domain"/>
    <property type="match status" value="1"/>
</dbReference>
<dbReference type="InterPro" id="IPR036291">
    <property type="entry name" value="NAD(P)-bd_dom_sf"/>
</dbReference>
<proteinExistence type="predicted"/>
<dbReference type="AlphaFoldDB" id="A0A9X3CFI7"/>
<dbReference type="InterPro" id="IPR002328">
    <property type="entry name" value="ADH_Zn_CS"/>
</dbReference>